<gene>
    <name evidence="2" type="ORF">AGR4C_Cc160155</name>
</gene>
<evidence type="ECO:0000256" key="1">
    <source>
        <dbReference type="SAM" id="Phobius"/>
    </source>
</evidence>
<dbReference type="EMBL" id="FBWC01000008">
    <property type="protein sequence ID" value="CUX17001.1"/>
    <property type="molecule type" value="Genomic_DNA"/>
</dbReference>
<dbReference type="AlphaFoldDB" id="A0A1S7P6Z7"/>
<dbReference type="PANTHER" id="PTHR30199:SF0">
    <property type="entry name" value="INNER MEMBRANE PROTEIN YDCO"/>
    <property type="match status" value="1"/>
</dbReference>
<proteinExistence type="predicted"/>
<feature type="transmembrane region" description="Helical" evidence="1">
    <location>
        <begin position="95"/>
        <end position="114"/>
    </location>
</feature>
<dbReference type="InterPro" id="IPR004711">
    <property type="entry name" value="Benzoate_Transporter"/>
</dbReference>
<accession>A0A1S7P6Z7</accession>
<evidence type="ECO:0000313" key="3">
    <source>
        <dbReference type="Proteomes" id="UP000191897"/>
    </source>
</evidence>
<dbReference type="GO" id="GO:0005886">
    <property type="term" value="C:plasma membrane"/>
    <property type="evidence" value="ECO:0007669"/>
    <property type="project" value="TreeGrafter"/>
</dbReference>
<evidence type="ECO:0008006" key="4">
    <source>
        <dbReference type="Google" id="ProtNLM"/>
    </source>
</evidence>
<dbReference type="Pfam" id="PF03594">
    <property type="entry name" value="BenE"/>
    <property type="match status" value="1"/>
</dbReference>
<feature type="transmembrane region" description="Helical" evidence="1">
    <location>
        <begin position="66"/>
        <end position="86"/>
    </location>
</feature>
<sequence length="140" mass="15219">MAGMKGKHQVDGFIPRLFWRVSCPRWSPMPDYWPSSSRQRRGLLESWVRTISVGSGVSGILPSLKYQVPVVIAWLTLSSALLITLLPRGRFSRGVGAYLVASVATFVIGITGTFERIVDKLPVGISTAMLAGILLGFAAE</sequence>
<keyword evidence="1" id="KW-1133">Transmembrane helix</keyword>
<protein>
    <recommendedName>
        <fullName evidence="4">Benzoate membrane transport protein</fullName>
    </recommendedName>
</protein>
<organism evidence="2 3">
    <name type="scientific">Agrobacterium tumefaciens str. Kerr 14</name>
    <dbReference type="NCBI Taxonomy" id="1183424"/>
    <lineage>
        <taxon>Bacteria</taxon>
        <taxon>Pseudomonadati</taxon>
        <taxon>Pseudomonadota</taxon>
        <taxon>Alphaproteobacteria</taxon>
        <taxon>Hyphomicrobiales</taxon>
        <taxon>Rhizobiaceae</taxon>
        <taxon>Rhizobium/Agrobacterium group</taxon>
        <taxon>Agrobacterium</taxon>
        <taxon>Agrobacterium tumefaciens complex</taxon>
    </lineage>
</organism>
<name>A0A1S7P6Z7_AGRTU</name>
<dbReference type="GO" id="GO:0042925">
    <property type="term" value="F:benzoate transmembrane transporter activity"/>
    <property type="evidence" value="ECO:0007669"/>
    <property type="project" value="InterPro"/>
</dbReference>
<reference evidence="2 3" key="1">
    <citation type="submission" date="2016-01" db="EMBL/GenBank/DDBJ databases">
        <authorList>
            <person name="Oliw E.H."/>
        </authorList>
    </citation>
    <scope>NUCLEOTIDE SEQUENCE [LARGE SCALE GENOMIC DNA]</scope>
    <source>
        <strain evidence="2 3">Kerr 14</strain>
    </source>
</reference>
<dbReference type="PANTHER" id="PTHR30199">
    <property type="entry name" value="MFS FAMILY TRANSPORTER, PREDICTED SUBSTRATE BENZOATE"/>
    <property type="match status" value="1"/>
</dbReference>
<keyword evidence="1" id="KW-0472">Membrane</keyword>
<dbReference type="Proteomes" id="UP000191897">
    <property type="component" value="Unassembled WGS sequence"/>
</dbReference>
<dbReference type="RefSeq" id="WP_003521920.1">
    <property type="nucleotide sequence ID" value="NZ_LT009730.1"/>
</dbReference>
<feature type="transmembrane region" description="Helical" evidence="1">
    <location>
        <begin position="120"/>
        <end position="139"/>
    </location>
</feature>
<evidence type="ECO:0000313" key="2">
    <source>
        <dbReference type="EMBL" id="CUX17001.1"/>
    </source>
</evidence>
<keyword evidence="1" id="KW-0812">Transmembrane</keyword>